<dbReference type="PANTHER" id="PTHR41695">
    <property type="entry name" value="1,4-ALPHA-GLUCAN BRANCHING ENZYME RV3031-RELATED"/>
    <property type="match status" value="1"/>
</dbReference>
<dbReference type="Proteomes" id="UP000016646">
    <property type="component" value="Unassembled WGS sequence"/>
</dbReference>
<dbReference type="eggNOG" id="COG1449">
    <property type="taxonomic scope" value="Bacteria"/>
</dbReference>
<dbReference type="InterPro" id="IPR014718">
    <property type="entry name" value="GH-type_carb-bd"/>
</dbReference>
<evidence type="ECO:0000313" key="7">
    <source>
        <dbReference type="Proteomes" id="UP000016412"/>
    </source>
</evidence>
<evidence type="ECO:0000313" key="5">
    <source>
        <dbReference type="EMBL" id="ERF59952.1"/>
    </source>
</evidence>
<dbReference type="EMBL" id="AUZJ01000053">
    <property type="protein sequence ID" value="ERF59952.1"/>
    <property type="molecule type" value="Genomic_DNA"/>
</dbReference>
<sequence length="673" mass="74941">MKAMCICFGLESTPAGKTFSDSEKDYQDIYKPAAKFLYANPGFCMAFSFNGNELQFFKKKHPEFLAILQQLIARRQIEILGGGFYNPVFPLLYPKDRTDQIELLSAEIRQTLGKRPRGMTLCASSWDASLVTSFQTCGMEYVVLDSSLIPPAKQSYLPVIMSDRGKSVTIVPVYRKHKPSLEVSAEEYLMSLFVSVKKSVRADAYDAAASERFVDVPLTHAEFQKLLQSGYLQKLADSASSQFSDTLRFSHPGAYLKTAGARVPAFITAGIDAEIAQWAKVPYTAVTKSDGYPVTIYDFLQTYPESQALCNRMLYVSMLANQCHGDKARKKVAREKLWAAQSGEGFVCTASAPLVRAAYRRIAFKNLSEAEKIIRECSEFEEAASRFDYNADGIDEYMFRMTGFTACITRAAGAISELDIMQGAGNYADNLSRMEAFDGCTDDYVRSLFIDYILSDADVKGYVQGKCAKRETFVRAQYIEQKFSPQHKEVQLSFFGEFGEKKQAISVRKKYAANSNGFTLQYIVKNESAEALRADFVVESNFAHTDYAVPDFTPYTIEIASGDERVESDSAQSSASLSPSGIISDVSAVQLSDAENSLSFMFEPNESCGLSFLPITFRRPEYAGEKIVPAAMTLCAAMHWPIDLAPGMETEKTINFSIIAMKRKRTKAEKRGK</sequence>
<evidence type="ECO:0000259" key="3">
    <source>
        <dbReference type="Pfam" id="PF03065"/>
    </source>
</evidence>
<organism evidence="5 7">
    <name type="scientific">Treponema socranskii subsp. socranskii VPI DR56BR1116 = ATCC 35536</name>
    <dbReference type="NCBI Taxonomy" id="1125725"/>
    <lineage>
        <taxon>Bacteria</taxon>
        <taxon>Pseudomonadati</taxon>
        <taxon>Spirochaetota</taxon>
        <taxon>Spirochaetia</taxon>
        <taxon>Spirochaetales</taxon>
        <taxon>Treponemataceae</taxon>
        <taxon>Treponema</taxon>
    </lineage>
</organism>
<evidence type="ECO:0000259" key="4">
    <source>
        <dbReference type="Pfam" id="PF09095"/>
    </source>
</evidence>
<evidence type="ECO:0000313" key="8">
    <source>
        <dbReference type="Proteomes" id="UP000016646"/>
    </source>
</evidence>
<dbReference type="PATRIC" id="fig|1125725.3.peg.2086"/>
<dbReference type="Proteomes" id="UP000016412">
    <property type="component" value="Unassembled WGS sequence"/>
</dbReference>
<dbReference type="GO" id="GO:0030979">
    <property type="term" value="P:alpha-glucan biosynthetic process"/>
    <property type="evidence" value="ECO:0007669"/>
    <property type="project" value="InterPro"/>
</dbReference>
<reference evidence="7 8" key="1">
    <citation type="submission" date="2013-08" db="EMBL/GenBank/DDBJ databases">
        <authorList>
            <person name="Durkin A.S."/>
            <person name="Haft D.R."/>
            <person name="McCorrison J."/>
            <person name="Torralba M."/>
            <person name="Gillis M."/>
            <person name="Haft D.H."/>
            <person name="Methe B."/>
            <person name="Sutton G."/>
            <person name="Nelson K.E."/>
        </authorList>
    </citation>
    <scope>NUCLEOTIDE SEQUENCE [LARGE SCALE GENOMIC DNA]</scope>
    <source>
        <strain evidence="6 8">ATCC 35536</strain>
        <strain evidence="5 7">VPI DR56BR1116</strain>
    </source>
</reference>
<proteinExistence type="inferred from homology"/>
<gene>
    <name evidence="6" type="ORF">HMPREF0860_2414</name>
    <name evidence="5" type="ORF">HMPREF1325_0559</name>
</gene>
<evidence type="ECO:0000313" key="6">
    <source>
        <dbReference type="EMBL" id="ERK00792.1"/>
    </source>
</evidence>
<dbReference type="EMBL" id="AVQI01000065">
    <property type="protein sequence ID" value="ERK00792.1"/>
    <property type="molecule type" value="Genomic_DNA"/>
</dbReference>
<protein>
    <submittedName>
        <fullName evidence="5">Glycoside hydrolase, family 57 domain protein</fullName>
    </submittedName>
</protein>
<dbReference type="InterPro" id="IPR004300">
    <property type="entry name" value="Glyco_hydro_57_N"/>
</dbReference>
<dbReference type="InterPro" id="IPR015179">
    <property type="entry name" value="A-amylase/a-glucTrfase_C"/>
</dbReference>
<feature type="domain" description="Alpha-amylase/4-alpha-glucanotransferase C-terminal" evidence="4">
    <location>
        <begin position="441"/>
        <end position="553"/>
    </location>
</feature>
<dbReference type="AlphaFoldDB" id="U1F7H5"/>
<dbReference type="SUPFAM" id="SSF74650">
    <property type="entry name" value="Galactose mutarotase-like"/>
    <property type="match status" value="1"/>
</dbReference>
<dbReference type="SUPFAM" id="SSF88713">
    <property type="entry name" value="Glycoside hydrolase/deacetylase"/>
    <property type="match status" value="1"/>
</dbReference>
<dbReference type="GO" id="GO:0005576">
    <property type="term" value="C:extracellular region"/>
    <property type="evidence" value="ECO:0007669"/>
    <property type="project" value="TreeGrafter"/>
</dbReference>
<dbReference type="GO" id="GO:0030246">
    <property type="term" value="F:carbohydrate binding"/>
    <property type="evidence" value="ECO:0007669"/>
    <property type="project" value="InterPro"/>
</dbReference>
<dbReference type="Pfam" id="PF09095">
    <property type="entry name" value="AmyA-gluTrfs_C"/>
    <property type="match status" value="1"/>
</dbReference>
<name>U1F7H5_TRESO</name>
<dbReference type="Gene3D" id="3.20.110.20">
    <property type="match status" value="1"/>
</dbReference>
<keyword evidence="2" id="KW-0119">Carbohydrate metabolism</keyword>
<comment type="caution">
    <text evidence="5">The sequence shown here is derived from an EMBL/GenBank/DDBJ whole genome shotgun (WGS) entry which is preliminary data.</text>
</comment>
<dbReference type="Gene3D" id="2.70.98.10">
    <property type="match status" value="1"/>
</dbReference>
<dbReference type="OrthoDB" id="8476at2"/>
<dbReference type="GO" id="GO:0016787">
    <property type="term" value="F:hydrolase activity"/>
    <property type="evidence" value="ECO:0007669"/>
    <property type="project" value="UniProtKB-KW"/>
</dbReference>
<feature type="domain" description="Glycoside hydrolase family 57 N-terminal" evidence="3">
    <location>
        <begin position="27"/>
        <end position="164"/>
    </location>
</feature>
<keyword evidence="8" id="KW-1185">Reference proteome</keyword>
<comment type="similarity">
    <text evidence="1">Belongs to the glycosyl hydrolase 57 family.</text>
</comment>
<dbReference type="PANTHER" id="PTHR41695:SF1">
    <property type="entry name" value="1,4-ALPHA-GLUCAN BRANCHING ENZYME TK1436"/>
    <property type="match status" value="1"/>
</dbReference>
<evidence type="ECO:0000256" key="1">
    <source>
        <dbReference type="ARBA" id="ARBA00006821"/>
    </source>
</evidence>
<dbReference type="GO" id="GO:0003844">
    <property type="term" value="F:1,4-alpha-glucan branching enzyme activity"/>
    <property type="evidence" value="ECO:0007669"/>
    <property type="project" value="InterPro"/>
</dbReference>
<dbReference type="InterPro" id="IPR011013">
    <property type="entry name" value="Gal_mutarotase_sf_dom"/>
</dbReference>
<dbReference type="InterPro" id="IPR011330">
    <property type="entry name" value="Glyco_hydro/deAcase_b/a-brl"/>
</dbReference>
<accession>U1F7H5</accession>
<dbReference type="InterPro" id="IPR040042">
    <property type="entry name" value="Branching_enz_MT3115-like"/>
</dbReference>
<dbReference type="STRING" id="1125725.HMPREF1325_0559"/>
<dbReference type="Pfam" id="PF03065">
    <property type="entry name" value="Glyco_hydro_57"/>
    <property type="match status" value="1"/>
</dbReference>
<keyword evidence="5" id="KW-0378">Hydrolase</keyword>
<evidence type="ECO:0000256" key="2">
    <source>
        <dbReference type="ARBA" id="ARBA00023277"/>
    </source>
</evidence>